<accession>A0A4W2HPD1</accession>
<name>A0A4W2HPD1_BOBOX</name>
<proteinExistence type="predicted"/>
<organism evidence="1 2">
    <name type="scientific">Bos indicus x Bos taurus</name>
    <name type="common">Hybrid cattle</name>
    <dbReference type="NCBI Taxonomy" id="30522"/>
    <lineage>
        <taxon>Eukaryota</taxon>
        <taxon>Metazoa</taxon>
        <taxon>Chordata</taxon>
        <taxon>Craniata</taxon>
        <taxon>Vertebrata</taxon>
        <taxon>Euteleostomi</taxon>
        <taxon>Mammalia</taxon>
        <taxon>Eutheria</taxon>
        <taxon>Laurasiatheria</taxon>
        <taxon>Artiodactyla</taxon>
        <taxon>Ruminantia</taxon>
        <taxon>Pecora</taxon>
        <taxon>Bovidae</taxon>
        <taxon>Bovinae</taxon>
        <taxon>Bos</taxon>
    </lineage>
</organism>
<reference evidence="1" key="2">
    <citation type="submission" date="2025-08" db="UniProtKB">
        <authorList>
            <consortium name="Ensembl"/>
        </authorList>
    </citation>
    <scope>IDENTIFICATION</scope>
</reference>
<reference evidence="1 2" key="1">
    <citation type="submission" date="2018-11" db="EMBL/GenBank/DDBJ databases">
        <title>Haplotype-resolved cattle genomes.</title>
        <authorList>
            <person name="Low W.Y."/>
            <person name="Tearle R."/>
            <person name="Bickhart D.M."/>
            <person name="Rosen B.D."/>
            <person name="Koren S."/>
            <person name="Rhie A."/>
            <person name="Hiendleder S."/>
            <person name="Phillippy A.M."/>
            <person name="Smith T.P.L."/>
            <person name="Williams J.L."/>
        </authorList>
    </citation>
    <scope>NUCLEOTIDE SEQUENCE [LARGE SCALE GENOMIC DNA]</scope>
</reference>
<evidence type="ECO:0000313" key="1">
    <source>
        <dbReference type="Ensembl" id="ENSBIXP00005033209.1"/>
    </source>
</evidence>
<sequence length="74" mass="8908">MRYNYDQLNLPLSSGPKVTYCILFWKPYSTCHRSYPYPNSLKLHRGHRPDNRSWPYILYTFLSSKLQLKTHSLD</sequence>
<dbReference type="AlphaFoldDB" id="A0A4W2HPD1"/>
<evidence type="ECO:0000313" key="2">
    <source>
        <dbReference type="Proteomes" id="UP000429181"/>
    </source>
</evidence>
<dbReference type="GeneTree" id="ENSGT01010000222906"/>
<dbReference type="Proteomes" id="UP000429181">
    <property type="component" value="Chromosome 16"/>
</dbReference>
<protein>
    <submittedName>
        <fullName evidence="1">Uncharacterized protein</fullName>
    </submittedName>
</protein>
<dbReference type="Ensembl" id="ENSBIXT00005016664.1">
    <property type="protein sequence ID" value="ENSBIXP00005033209.1"/>
    <property type="gene ID" value="ENSBIXG00005013924.1"/>
</dbReference>